<dbReference type="EMBL" id="BAABHK010000002">
    <property type="protein sequence ID" value="GAA4623753.1"/>
    <property type="molecule type" value="Genomic_DNA"/>
</dbReference>
<feature type="region of interest" description="Disordered" evidence="3">
    <location>
        <begin position="381"/>
        <end position="410"/>
    </location>
</feature>
<dbReference type="InterPro" id="IPR016032">
    <property type="entry name" value="Sig_transdc_resp-reg_C-effctor"/>
</dbReference>
<dbReference type="SUPFAM" id="SSF48452">
    <property type="entry name" value="TPR-like"/>
    <property type="match status" value="1"/>
</dbReference>
<dbReference type="Pfam" id="PF13191">
    <property type="entry name" value="AAA_16"/>
    <property type="match status" value="1"/>
</dbReference>
<reference evidence="6" key="1">
    <citation type="journal article" date="2019" name="Int. J. Syst. Evol. Microbiol.">
        <title>The Global Catalogue of Microorganisms (GCM) 10K type strain sequencing project: providing services to taxonomists for standard genome sequencing and annotation.</title>
        <authorList>
            <consortium name="The Broad Institute Genomics Platform"/>
            <consortium name="The Broad Institute Genome Sequencing Center for Infectious Disease"/>
            <person name="Wu L."/>
            <person name="Ma J."/>
        </authorList>
    </citation>
    <scope>NUCLEOTIDE SEQUENCE [LARGE SCALE GENOMIC DNA]</scope>
    <source>
        <strain evidence="6">JCM 17939</strain>
    </source>
</reference>
<dbReference type="PROSITE" id="PS50043">
    <property type="entry name" value="HTH_LUXR_2"/>
    <property type="match status" value="1"/>
</dbReference>
<dbReference type="SUPFAM" id="SSF52540">
    <property type="entry name" value="P-loop containing nucleoside triphosphate hydrolases"/>
    <property type="match status" value="1"/>
</dbReference>
<feature type="compositionally biased region" description="Low complexity" evidence="3">
    <location>
        <begin position="390"/>
        <end position="399"/>
    </location>
</feature>
<evidence type="ECO:0000313" key="6">
    <source>
        <dbReference type="Proteomes" id="UP001501442"/>
    </source>
</evidence>
<evidence type="ECO:0000256" key="2">
    <source>
        <dbReference type="ARBA" id="ARBA00022840"/>
    </source>
</evidence>
<keyword evidence="1" id="KW-0547">Nucleotide-binding</keyword>
<dbReference type="InterPro" id="IPR011990">
    <property type="entry name" value="TPR-like_helical_dom_sf"/>
</dbReference>
<dbReference type="InterPro" id="IPR027417">
    <property type="entry name" value="P-loop_NTPase"/>
</dbReference>
<dbReference type="Proteomes" id="UP001501442">
    <property type="component" value="Unassembled WGS sequence"/>
</dbReference>
<dbReference type="Gene3D" id="1.25.40.10">
    <property type="entry name" value="Tetratricopeptide repeat domain"/>
    <property type="match status" value="1"/>
</dbReference>
<accession>A0ABP8U6T1</accession>
<keyword evidence="6" id="KW-1185">Reference proteome</keyword>
<keyword evidence="2" id="KW-0067">ATP-binding</keyword>
<dbReference type="SMART" id="SM00421">
    <property type="entry name" value="HTH_LUXR"/>
    <property type="match status" value="1"/>
</dbReference>
<proteinExistence type="predicted"/>
<dbReference type="PRINTS" id="PR00038">
    <property type="entry name" value="HTHLUXR"/>
</dbReference>
<evidence type="ECO:0000259" key="4">
    <source>
        <dbReference type="PROSITE" id="PS50043"/>
    </source>
</evidence>
<name>A0ABP8U6T1_9ACTN</name>
<dbReference type="InterPro" id="IPR036388">
    <property type="entry name" value="WH-like_DNA-bd_sf"/>
</dbReference>
<sequence length="926" mass="99320">METSTDRSTVPAILGRRSELARIGSLLDSAQGGGGQVLVLTGEPGAGKSTLVEWAAEQGRARGMRVLRVRGSEGESGLALSGLHQLLRPLLPGLDRLPESQRDALRCAFGLDTPGQAPVDPLHLCAGVVTLLTEEAARQPLLLLVDDIQWLDLGSLDILAFVARRLDGEAAVMLLASREEPVPARFDRDFSHLAAGPLERADAGLLLDAQPNPPIGRARSQVLKEAAGNPLALIELSRALAKGPSHPGTAQTLPLTRRLENLFAADLPELPAETRAALLLVAASGSTQLADILKAARGDDVIGALLPAEKAGLLRIDGGQVLLRHPLVRSAVYQAATFAERREAHLALAAALADEPDRRAWHLAAATPGQDEEVAEALAASAERSRSRGGHAAAAAALERSAELTPDPEKRSRRLLAAAHSAMFAGHPQWVGEITARVDGLTEDPILRAEASLLGGWALGVTLRHQEALAALLSVGESMATTAPALALGALSTGATSAYNSGDPFYRSELRRICDLIPEKGNLVNHAWVQAVIHPHTDRRRSLELLHRALAVMSEDSLNDLTVLSGAAWILDETEQAIRLLSQTMDHLRRVGTAGTNATITQALAYAQSESGAWAAAQTCAEDAYWMATEAGAENVTIGSAILQATLGAFRGDYEAACARAQEAVCGVDLRKSRSLQVRYHYAFGMAYVVEGDHEAAYEQLRSTFSRDYQPVPIHYHASVYYLADLAAAAVRAGRTDDARTVLESTERGLGTDRSPRVHAIVERATALLSEPDAAEQHFLAALADPAAATWAFEHALTQLDFGEWLRRRHRSAEARPRLSKALETFRRLDARPWLDRAAAELRAAGAIVPQAADRAAMADLTAQELQIAELAAQGLTNRDIASRLYLSPRTVGYHLHKIFPKLGIKTRAQLRDALSDSARRRPDVQ</sequence>
<dbReference type="InterPro" id="IPR000792">
    <property type="entry name" value="Tscrpt_reg_LuxR_C"/>
</dbReference>
<dbReference type="PANTHER" id="PTHR16305:SF35">
    <property type="entry name" value="TRANSCRIPTIONAL ACTIVATOR DOMAIN"/>
    <property type="match status" value="1"/>
</dbReference>
<organism evidence="5 6">
    <name type="scientific">Actinoallomurus vinaceus</name>
    <dbReference type="NCBI Taxonomy" id="1080074"/>
    <lineage>
        <taxon>Bacteria</taxon>
        <taxon>Bacillati</taxon>
        <taxon>Actinomycetota</taxon>
        <taxon>Actinomycetes</taxon>
        <taxon>Streptosporangiales</taxon>
        <taxon>Thermomonosporaceae</taxon>
        <taxon>Actinoallomurus</taxon>
    </lineage>
</organism>
<gene>
    <name evidence="5" type="ORF">GCM10023196_021190</name>
</gene>
<evidence type="ECO:0000256" key="3">
    <source>
        <dbReference type="SAM" id="MobiDB-lite"/>
    </source>
</evidence>
<comment type="caution">
    <text evidence="5">The sequence shown here is derived from an EMBL/GenBank/DDBJ whole genome shotgun (WGS) entry which is preliminary data.</text>
</comment>
<evidence type="ECO:0000256" key="1">
    <source>
        <dbReference type="ARBA" id="ARBA00022741"/>
    </source>
</evidence>
<dbReference type="Gene3D" id="3.40.50.300">
    <property type="entry name" value="P-loop containing nucleotide triphosphate hydrolases"/>
    <property type="match status" value="1"/>
</dbReference>
<dbReference type="CDD" id="cd06170">
    <property type="entry name" value="LuxR_C_like"/>
    <property type="match status" value="1"/>
</dbReference>
<dbReference type="Pfam" id="PF00196">
    <property type="entry name" value="GerE"/>
    <property type="match status" value="1"/>
</dbReference>
<dbReference type="Gene3D" id="1.10.10.10">
    <property type="entry name" value="Winged helix-like DNA-binding domain superfamily/Winged helix DNA-binding domain"/>
    <property type="match status" value="1"/>
</dbReference>
<dbReference type="RefSeq" id="WP_345430494.1">
    <property type="nucleotide sequence ID" value="NZ_BAABHK010000002.1"/>
</dbReference>
<dbReference type="InterPro" id="IPR041664">
    <property type="entry name" value="AAA_16"/>
</dbReference>
<evidence type="ECO:0000313" key="5">
    <source>
        <dbReference type="EMBL" id="GAA4623753.1"/>
    </source>
</evidence>
<feature type="domain" description="HTH luxR-type" evidence="4">
    <location>
        <begin position="854"/>
        <end position="919"/>
    </location>
</feature>
<dbReference type="SUPFAM" id="SSF46894">
    <property type="entry name" value="C-terminal effector domain of the bipartite response regulators"/>
    <property type="match status" value="1"/>
</dbReference>
<protein>
    <submittedName>
        <fullName evidence="5">LuxR family transcriptional regulator</fullName>
    </submittedName>
</protein>
<dbReference type="PANTHER" id="PTHR16305">
    <property type="entry name" value="TESTICULAR SOLUBLE ADENYLYL CYCLASE"/>
    <property type="match status" value="1"/>
</dbReference>